<feature type="domain" description="T-SNARE coiled-coil homology" evidence="4">
    <location>
        <begin position="140"/>
        <end position="202"/>
    </location>
</feature>
<dbReference type="SUPFAM" id="SSF47661">
    <property type="entry name" value="t-snare proteins"/>
    <property type="match status" value="1"/>
</dbReference>
<sequence>MSSFTLNSITKLDNLPTPDQYALVLNSIRQKISLIKSSLPSLKKLPKEKRVQVHFNLQSANELAGKLQTSILKLSDKEKPQYSKWKRELEKEVKEIQKIAEEIVKIEEVLHIDTAEPTEEDTLLESPQQQNMNFELQLHHDILQERDEKISRISQAIRTVNGLLKDVSEMVLEQGEVLDLIETNVEKSVDRSKKAINELSKAEKQNKVGRMRYCLVAILAVCLVFFSSLLTLNYYKSTNQ</sequence>
<dbReference type="GO" id="GO:0006886">
    <property type="term" value="P:intracellular protein transport"/>
    <property type="evidence" value="ECO:0007669"/>
    <property type="project" value="TreeGrafter"/>
</dbReference>
<dbReference type="Proteomes" id="UP001162131">
    <property type="component" value="Unassembled WGS sequence"/>
</dbReference>
<organism evidence="5 6">
    <name type="scientific">Blepharisma stoltei</name>
    <dbReference type="NCBI Taxonomy" id="1481888"/>
    <lineage>
        <taxon>Eukaryota</taxon>
        <taxon>Sar</taxon>
        <taxon>Alveolata</taxon>
        <taxon>Ciliophora</taxon>
        <taxon>Postciliodesmatophora</taxon>
        <taxon>Heterotrichea</taxon>
        <taxon>Heterotrichida</taxon>
        <taxon>Blepharismidae</taxon>
        <taxon>Blepharisma</taxon>
    </lineage>
</organism>
<keyword evidence="2" id="KW-0175">Coiled coil</keyword>
<dbReference type="GO" id="GO:0031201">
    <property type="term" value="C:SNARE complex"/>
    <property type="evidence" value="ECO:0007669"/>
    <property type="project" value="TreeGrafter"/>
</dbReference>
<protein>
    <recommendedName>
        <fullName evidence="4">t-SNARE coiled-coil homology domain-containing protein</fullName>
    </recommendedName>
</protein>
<dbReference type="AlphaFoldDB" id="A0AAU9IKK7"/>
<dbReference type="PANTHER" id="PTHR19957">
    <property type="entry name" value="SYNTAXIN"/>
    <property type="match status" value="1"/>
</dbReference>
<dbReference type="CDD" id="cd15840">
    <property type="entry name" value="SNARE_Qa"/>
    <property type="match status" value="1"/>
</dbReference>
<dbReference type="GO" id="GO:0005484">
    <property type="term" value="F:SNAP receptor activity"/>
    <property type="evidence" value="ECO:0007669"/>
    <property type="project" value="TreeGrafter"/>
</dbReference>
<dbReference type="InterPro" id="IPR010989">
    <property type="entry name" value="SNARE"/>
</dbReference>
<dbReference type="GO" id="GO:0000149">
    <property type="term" value="F:SNARE binding"/>
    <property type="evidence" value="ECO:0007669"/>
    <property type="project" value="TreeGrafter"/>
</dbReference>
<evidence type="ECO:0000313" key="6">
    <source>
        <dbReference type="Proteomes" id="UP001162131"/>
    </source>
</evidence>
<dbReference type="GO" id="GO:0048278">
    <property type="term" value="P:vesicle docking"/>
    <property type="evidence" value="ECO:0007669"/>
    <property type="project" value="TreeGrafter"/>
</dbReference>
<comment type="similarity">
    <text evidence="1">Belongs to the syntaxin family.</text>
</comment>
<keyword evidence="3" id="KW-0472">Membrane</keyword>
<keyword evidence="3" id="KW-0812">Transmembrane</keyword>
<dbReference type="InterPro" id="IPR000727">
    <property type="entry name" value="T_SNARE_dom"/>
</dbReference>
<dbReference type="SMART" id="SM00397">
    <property type="entry name" value="t_SNARE"/>
    <property type="match status" value="1"/>
</dbReference>
<dbReference type="Gene3D" id="1.20.5.110">
    <property type="match status" value="1"/>
</dbReference>
<evidence type="ECO:0000256" key="2">
    <source>
        <dbReference type="SAM" id="Coils"/>
    </source>
</evidence>
<evidence type="ECO:0000256" key="1">
    <source>
        <dbReference type="ARBA" id="ARBA00009063"/>
    </source>
</evidence>
<comment type="caution">
    <text evidence="5">The sequence shown here is derived from an EMBL/GenBank/DDBJ whole genome shotgun (WGS) entry which is preliminary data.</text>
</comment>
<feature type="coiled-coil region" evidence="2">
    <location>
        <begin position="82"/>
        <end position="109"/>
    </location>
</feature>
<gene>
    <name evidence="5" type="ORF">BSTOLATCC_MIC199</name>
</gene>
<dbReference type="Pfam" id="PF05739">
    <property type="entry name" value="SNARE"/>
    <property type="match status" value="1"/>
</dbReference>
<evidence type="ECO:0000259" key="4">
    <source>
        <dbReference type="PROSITE" id="PS50192"/>
    </source>
</evidence>
<proteinExistence type="inferred from homology"/>
<evidence type="ECO:0000256" key="3">
    <source>
        <dbReference type="SAM" id="Phobius"/>
    </source>
</evidence>
<feature type="transmembrane region" description="Helical" evidence="3">
    <location>
        <begin position="213"/>
        <end position="235"/>
    </location>
</feature>
<dbReference type="InterPro" id="IPR045242">
    <property type="entry name" value="Syntaxin"/>
</dbReference>
<dbReference type="GO" id="GO:0012505">
    <property type="term" value="C:endomembrane system"/>
    <property type="evidence" value="ECO:0007669"/>
    <property type="project" value="TreeGrafter"/>
</dbReference>
<name>A0AAU9IKK7_9CILI</name>
<reference evidence="5" key="1">
    <citation type="submission" date="2021-09" db="EMBL/GenBank/DDBJ databases">
        <authorList>
            <consortium name="AG Swart"/>
            <person name="Singh M."/>
            <person name="Singh A."/>
            <person name="Seah K."/>
            <person name="Emmerich C."/>
        </authorList>
    </citation>
    <scope>NUCLEOTIDE SEQUENCE</scope>
    <source>
        <strain evidence="5">ATCC30299</strain>
    </source>
</reference>
<keyword evidence="3" id="KW-1133">Transmembrane helix</keyword>
<keyword evidence="6" id="KW-1185">Reference proteome</keyword>
<accession>A0AAU9IKK7</accession>
<dbReference type="GO" id="GO:0006906">
    <property type="term" value="P:vesicle fusion"/>
    <property type="evidence" value="ECO:0007669"/>
    <property type="project" value="TreeGrafter"/>
</dbReference>
<dbReference type="EMBL" id="CAJZBQ010000001">
    <property type="protein sequence ID" value="CAG9309985.1"/>
    <property type="molecule type" value="Genomic_DNA"/>
</dbReference>
<dbReference type="PROSITE" id="PS50192">
    <property type="entry name" value="T_SNARE"/>
    <property type="match status" value="1"/>
</dbReference>
<evidence type="ECO:0000313" key="5">
    <source>
        <dbReference type="EMBL" id="CAG9309985.1"/>
    </source>
</evidence>